<keyword evidence="10" id="KW-1185">Reference proteome</keyword>
<dbReference type="InterPro" id="IPR036388">
    <property type="entry name" value="WH-like_DNA-bd_sf"/>
</dbReference>
<evidence type="ECO:0000256" key="8">
    <source>
        <dbReference type="RuleBase" id="RU364037"/>
    </source>
</evidence>
<keyword evidence="3 7" id="KW-0862">Zinc</keyword>
<name>A0A4Q2TZD4_9HYPH</name>
<evidence type="ECO:0000256" key="6">
    <source>
        <dbReference type="ARBA" id="ARBA00023163"/>
    </source>
</evidence>
<feature type="binding site" evidence="7">
    <location>
        <position position="104"/>
    </location>
    <ligand>
        <name>Zn(2+)</name>
        <dbReference type="ChEBI" id="CHEBI:29105"/>
    </ligand>
</feature>
<comment type="subunit">
    <text evidence="8">Homodimer.</text>
</comment>
<reference evidence="9 10" key="1">
    <citation type="submission" date="2018-12" db="EMBL/GenBank/DDBJ databases">
        <authorList>
            <person name="Grouzdev D.S."/>
            <person name="Krutkina M.S."/>
        </authorList>
    </citation>
    <scope>NUCLEOTIDE SEQUENCE [LARGE SCALE GENOMIC DNA]</scope>
    <source>
        <strain evidence="9 10">RmlP026</strain>
    </source>
</reference>
<protein>
    <recommendedName>
        <fullName evidence="8">Ferric uptake regulation protein</fullName>
    </recommendedName>
</protein>
<evidence type="ECO:0000313" key="10">
    <source>
        <dbReference type="Proteomes" id="UP000290759"/>
    </source>
</evidence>
<dbReference type="AlphaFoldDB" id="A0A4Q2TZD4"/>
<dbReference type="InterPro" id="IPR002481">
    <property type="entry name" value="FUR"/>
</dbReference>
<keyword evidence="5 8" id="KW-0238">DNA-binding</keyword>
<keyword evidence="2 8" id="KW-0678">Repressor</keyword>
<evidence type="ECO:0000256" key="1">
    <source>
        <dbReference type="ARBA" id="ARBA00007957"/>
    </source>
</evidence>
<dbReference type="GO" id="GO:0003700">
    <property type="term" value="F:DNA-binding transcription factor activity"/>
    <property type="evidence" value="ECO:0007669"/>
    <property type="project" value="UniProtKB-UniRule"/>
</dbReference>
<keyword evidence="4 8" id="KW-0805">Transcription regulation</keyword>
<dbReference type="Pfam" id="PF01475">
    <property type="entry name" value="FUR"/>
    <property type="match status" value="1"/>
</dbReference>
<comment type="cofactor">
    <cofactor evidence="7">
        <name>Zn(2+)</name>
        <dbReference type="ChEBI" id="CHEBI:29105"/>
    </cofactor>
    <text evidence="7">Binds 1 zinc ion per subunit.</text>
</comment>
<evidence type="ECO:0000256" key="7">
    <source>
        <dbReference type="PIRSR" id="PIRSR602481-1"/>
    </source>
</evidence>
<gene>
    <name evidence="8" type="primary">fur</name>
    <name evidence="9" type="ORF">D3273_23630</name>
</gene>
<dbReference type="OrthoDB" id="8659436at2"/>
<dbReference type="InterPro" id="IPR043135">
    <property type="entry name" value="Fur_C"/>
</dbReference>
<feature type="binding site" evidence="7">
    <location>
        <position position="101"/>
    </location>
    <ligand>
        <name>Zn(2+)</name>
        <dbReference type="ChEBI" id="CHEBI:29105"/>
    </ligand>
</feature>
<keyword evidence="7 8" id="KW-0479">Metal-binding</keyword>
<feature type="binding site" evidence="7">
    <location>
        <position position="141"/>
    </location>
    <ligand>
        <name>Zn(2+)</name>
        <dbReference type="ChEBI" id="CHEBI:29105"/>
    </ligand>
</feature>
<dbReference type="Gene3D" id="1.10.10.10">
    <property type="entry name" value="Winged helix-like DNA-binding domain superfamily/Winged helix DNA-binding domain"/>
    <property type="match status" value="1"/>
</dbReference>
<organism evidence="9 10">
    <name type="scientific">Lichenibacterium minor</name>
    <dbReference type="NCBI Taxonomy" id="2316528"/>
    <lineage>
        <taxon>Bacteria</taxon>
        <taxon>Pseudomonadati</taxon>
        <taxon>Pseudomonadota</taxon>
        <taxon>Alphaproteobacteria</taxon>
        <taxon>Hyphomicrobiales</taxon>
        <taxon>Lichenihabitantaceae</taxon>
        <taxon>Lichenibacterium</taxon>
    </lineage>
</organism>
<evidence type="ECO:0000256" key="5">
    <source>
        <dbReference type="ARBA" id="ARBA00023125"/>
    </source>
</evidence>
<dbReference type="GO" id="GO:0000976">
    <property type="term" value="F:transcription cis-regulatory region binding"/>
    <property type="evidence" value="ECO:0007669"/>
    <property type="project" value="TreeGrafter"/>
</dbReference>
<dbReference type="EMBL" id="QYBB01000050">
    <property type="protein sequence ID" value="RYC29479.1"/>
    <property type="molecule type" value="Genomic_DNA"/>
</dbReference>
<dbReference type="CDD" id="cd07153">
    <property type="entry name" value="Fur_like"/>
    <property type="match status" value="1"/>
</dbReference>
<dbReference type="RefSeq" id="WP_129229377.1">
    <property type="nucleotide sequence ID" value="NZ_QYBB01000050.1"/>
</dbReference>
<accession>A0A4Q2TZD4</accession>
<dbReference type="GO" id="GO:1900376">
    <property type="term" value="P:regulation of secondary metabolite biosynthetic process"/>
    <property type="evidence" value="ECO:0007669"/>
    <property type="project" value="TreeGrafter"/>
</dbReference>
<keyword evidence="6 8" id="KW-0804">Transcription</keyword>
<dbReference type="GO" id="GO:0045892">
    <property type="term" value="P:negative regulation of DNA-templated transcription"/>
    <property type="evidence" value="ECO:0007669"/>
    <property type="project" value="TreeGrafter"/>
</dbReference>
<dbReference type="Proteomes" id="UP000290759">
    <property type="component" value="Unassembled WGS sequence"/>
</dbReference>
<dbReference type="GO" id="GO:0008270">
    <property type="term" value="F:zinc ion binding"/>
    <property type="evidence" value="ECO:0007669"/>
    <property type="project" value="TreeGrafter"/>
</dbReference>
<comment type="caution">
    <text evidence="9">The sequence shown here is derived from an EMBL/GenBank/DDBJ whole genome shotgun (WGS) entry which is preliminary data.</text>
</comment>
<keyword evidence="8" id="KW-0408">Iron</keyword>
<comment type="subcellular location">
    <subcellularLocation>
        <location evidence="8">Cytoplasm</location>
    </subcellularLocation>
</comment>
<dbReference type="SUPFAM" id="SSF46785">
    <property type="entry name" value="Winged helix' DNA-binding domain"/>
    <property type="match status" value="1"/>
</dbReference>
<evidence type="ECO:0000313" key="9">
    <source>
        <dbReference type="EMBL" id="RYC29479.1"/>
    </source>
</evidence>
<reference evidence="9 10" key="2">
    <citation type="submission" date="2019-02" db="EMBL/GenBank/DDBJ databases">
        <title>'Lichenibacterium ramalinii' gen. nov. sp. nov., 'Lichenibacterium minor' gen. nov. sp. nov.</title>
        <authorList>
            <person name="Pankratov T."/>
        </authorList>
    </citation>
    <scope>NUCLEOTIDE SEQUENCE [LARGE SCALE GENOMIC DNA]</scope>
    <source>
        <strain evidence="9 10">RmlP026</strain>
    </source>
</reference>
<comment type="similarity">
    <text evidence="1 8">Belongs to the Fur family.</text>
</comment>
<dbReference type="PANTHER" id="PTHR33202:SF7">
    <property type="entry name" value="FERRIC UPTAKE REGULATION PROTEIN"/>
    <property type="match status" value="1"/>
</dbReference>
<dbReference type="Gene3D" id="3.30.1490.190">
    <property type="match status" value="1"/>
</dbReference>
<keyword evidence="8" id="KW-0963">Cytoplasm</keyword>
<evidence type="ECO:0000256" key="4">
    <source>
        <dbReference type="ARBA" id="ARBA00023015"/>
    </source>
</evidence>
<feature type="binding site" evidence="7">
    <location>
        <position position="144"/>
    </location>
    <ligand>
        <name>Zn(2+)</name>
        <dbReference type="ChEBI" id="CHEBI:29105"/>
    </ligand>
</feature>
<dbReference type="PANTHER" id="PTHR33202">
    <property type="entry name" value="ZINC UPTAKE REGULATION PROTEIN"/>
    <property type="match status" value="1"/>
</dbReference>
<evidence type="ECO:0000256" key="2">
    <source>
        <dbReference type="ARBA" id="ARBA00022491"/>
    </source>
</evidence>
<proteinExistence type="inferred from homology"/>
<dbReference type="GO" id="GO:0005737">
    <property type="term" value="C:cytoplasm"/>
    <property type="evidence" value="ECO:0007669"/>
    <property type="project" value="UniProtKB-SubCell"/>
</dbReference>
<dbReference type="InterPro" id="IPR036390">
    <property type="entry name" value="WH_DNA-bd_sf"/>
</dbReference>
<sequence>MRGSETAMTLPDRSTPDLPKRLPANYQLVYDVVRAQAPGLHAPAGDIFTRAKALKPSLGYSTIYRALDRLCQMGLVLELHLPGMNAALYEQARPGHAHFVCRACGRIEDVDCDVPSDAIHSFVRGRDGVVEEIILTVHGRCTSCRLAAPEPAALPAADSPS</sequence>
<evidence type="ECO:0000256" key="3">
    <source>
        <dbReference type="ARBA" id="ARBA00022833"/>
    </source>
</evidence>